<proteinExistence type="predicted"/>
<feature type="region of interest" description="Disordered" evidence="1">
    <location>
        <begin position="1"/>
        <end position="58"/>
    </location>
</feature>
<reference evidence="2" key="4">
    <citation type="submission" date="2019-03" db="UniProtKB">
        <authorList>
            <consortium name="EnsemblPlants"/>
        </authorList>
    </citation>
    <scope>IDENTIFICATION</scope>
</reference>
<evidence type="ECO:0000313" key="2">
    <source>
        <dbReference type="EnsemblPlants" id="AET1Gv20692800.1"/>
    </source>
</evidence>
<reference evidence="3" key="1">
    <citation type="journal article" date="2014" name="Science">
        <title>Ancient hybridizations among the ancestral genomes of bread wheat.</title>
        <authorList>
            <consortium name="International Wheat Genome Sequencing Consortium,"/>
            <person name="Marcussen T."/>
            <person name="Sandve S.R."/>
            <person name="Heier L."/>
            <person name="Spannagl M."/>
            <person name="Pfeifer M."/>
            <person name="Jakobsen K.S."/>
            <person name="Wulff B.B."/>
            <person name="Steuernagel B."/>
            <person name="Mayer K.F."/>
            <person name="Olsen O.A."/>
        </authorList>
    </citation>
    <scope>NUCLEOTIDE SEQUENCE [LARGE SCALE GENOMIC DNA]</scope>
    <source>
        <strain evidence="3">cv. AL8/78</strain>
    </source>
</reference>
<dbReference type="EnsemblPlants" id="AET1Gv20692800.1">
    <property type="protein sequence ID" value="AET1Gv20692800.1"/>
    <property type="gene ID" value="AET1Gv20692800"/>
</dbReference>
<dbReference type="Gramene" id="AET1Gv20692800.1">
    <property type="protein sequence ID" value="AET1Gv20692800.1"/>
    <property type="gene ID" value="AET1Gv20692800"/>
</dbReference>
<protein>
    <submittedName>
        <fullName evidence="2">Uncharacterized protein</fullName>
    </submittedName>
</protein>
<dbReference type="Proteomes" id="UP000015105">
    <property type="component" value="Chromosome 1D"/>
</dbReference>
<accession>A0A452ZAP9</accession>
<feature type="compositionally biased region" description="Polar residues" evidence="1">
    <location>
        <begin position="1"/>
        <end position="18"/>
    </location>
</feature>
<feature type="compositionally biased region" description="Basic and acidic residues" evidence="1">
    <location>
        <begin position="24"/>
        <end position="40"/>
    </location>
</feature>
<sequence length="95" mass="10687">SSLSQVSTWLHHTVQRCSTQHKRSREEDRTAEAMEYEHRYNSSGSLGKEKRPPAKRGQVKLQIARALSNLVSPGAAADGSKQANRSSFRRETSYN</sequence>
<feature type="region of interest" description="Disordered" evidence="1">
    <location>
        <begin position="70"/>
        <end position="95"/>
    </location>
</feature>
<evidence type="ECO:0000313" key="3">
    <source>
        <dbReference type="Proteomes" id="UP000015105"/>
    </source>
</evidence>
<evidence type="ECO:0000256" key="1">
    <source>
        <dbReference type="SAM" id="MobiDB-lite"/>
    </source>
</evidence>
<reference evidence="2" key="5">
    <citation type="journal article" date="2021" name="G3 (Bethesda)">
        <title>Aegilops tauschii genome assembly Aet v5.0 features greater sequence contiguity and improved annotation.</title>
        <authorList>
            <person name="Wang L."/>
            <person name="Zhu T."/>
            <person name="Rodriguez J.C."/>
            <person name="Deal K.R."/>
            <person name="Dubcovsky J."/>
            <person name="McGuire P.E."/>
            <person name="Lux T."/>
            <person name="Spannagl M."/>
            <person name="Mayer K.F.X."/>
            <person name="Baldrich P."/>
            <person name="Meyers B.C."/>
            <person name="Huo N."/>
            <person name="Gu Y.Q."/>
            <person name="Zhou H."/>
            <person name="Devos K.M."/>
            <person name="Bennetzen J.L."/>
            <person name="Unver T."/>
            <person name="Budak H."/>
            <person name="Gulick P.J."/>
            <person name="Galiba G."/>
            <person name="Kalapos B."/>
            <person name="Nelson D.R."/>
            <person name="Li P."/>
            <person name="You F.M."/>
            <person name="Luo M.C."/>
            <person name="Dvorak J."/>
        </authorList>
    </citation>
    <scope>NUCLEOTIDE SEQUENCE [LARGE SCALE GENOMIC DNA]</scope>
    <source>
        <strain evidence="2">cv. AL8/78</strain>
    </source>
</reference>
<organism evidence="2 3">
    <name type="scientific">Aegilops tauschii subsp. strangulata</name>
    <name type="common">Goatgrass</name>
    <dbReference type="NCBI Taxonomy" id="200361"/>
    <lineage>
        <taxon>Eukaryota</taxon>
        <taxon>Viridiplantae</taxon>
        <taxon>Streptophyta</taxon>
        <taxon>Embryophyta</taxon>
        <taxon>Tracheophyta</taxon>
        <taxon>Spermatophyta</taxon>
        <taxon>Magnoliopsida</taxon>
        <taxon>Liliopsida</taxon>
        <taxon>Poales</taxon>
        <taxon>Poaceae</taxon>
        <taxon>BOP clade</taxon>
        <taxon>Pooideae</taxon>
        <taxon>Triticodae</taxon>
        <taxon>Triticeae</taxon>
        <taxon>Triticinae</taxon>
        <taxon>Aegilops</taxon>
    </lineage>
</organism>
<reference evidence="3" key="2">
    <citation type="journal article" date="2017" name="Nat. Plants">
        <title>The Aegilops tauschii genome reveals multiple impacts of transposons.</title>
        <authorList>
            <person name="Zhao G."/>
            <person name="Zou C."/>
            <person name="Li K."/>
            <person name="Wang K."/>
            <person name="Li T."/>
            <person name="Gao L."/>
            <person name="Zhang X."/>
            <person name="Wang H."/>
            <person name="Yang Z."/>
            <person name="Liu X."/>
            <person name="Jiang W."/>
            <person name="Mao L."/>
            <person name="Kong X."/>
            <person name="Jiao Y."/>
            <person name="Jia J."/>
        </authorList>
    </citation>
    <scope>NUCLEOTIDE SEQUENCE [LARGE SCALE GENOMIC DNA]</scope>
    <source>
        <strain evidence="3">cv. AL8/78</strain>
    </source>
</reference>
<keyword evidence="3" id="KW-1185">Reference proteome</keyword>
<reference evidence="2" key="3">
    <citation type="journal article" date="2017" name="Nature">
        <title>Genome sequence of the progenitor of the wheat D genome Aegilops tauschii.</title>
        <authorList>
            <person name="Luo M.C."/>
            <person name="Gu Y.Q."/>
            <person name="Puiu D."/>
            <person name="Wang H."/>
            <person name="Twardziok S.O."/>
            <person name="Deal K.R."/>
            <person name="Huo N."/>
            <person name="Zhu T."/>
            <person name="Wang L."/>
            <person name="Wang Y."/>
            <person name="McGuire P.E."/>
            <person name="Liu S."/>
            <person name="Long H."/>
            <person name="Ramasamy R.K."/>
            <person name="Rodriguez J.C."/>
            <person name="Van S.L."/>
            <person name="Yuan L."/>
            <person name="Wang Z."/>
            <person name="Xia Z."/>
            <person name="Xiao L."/>
            <person name="Anderson O.D."/>
            <person name="Ouyang S."/>
            <person name="Liang Y."/>
            <person name="Zimin A.V."/>
            <person name="Pertea G."/>
            <person name="Qi P."/>
            <person name="Bennetzen J.L."/>
            <person name="Dai X."/>
            <person name="Dawson M.W."/>
            <person name="Muller H.G."/>
            <person name="Kugler K."/>
            <person name="Rivarola-Duarte L."/>
            <person name="Spannagl M."/>
            <person name="Mayer K.F.X."/>
            <person name="Lu F.H."/>
            <person name="Bevan M.W."/>
            <person name="Leroy P."/>
            <person name="Li P."/>
            <person name="You F.M."/>
            <person name="Sun Q."/>
            <person name="Liu Z."/>
            <person name="Lyons E."/>
            <person name="Wicker T."/>
            <person name="Salzberg S.L."/>
            <person name="Devos K.M."/>
            <person name="Dvorak J."/>
        </authorList>
    </citation>
    <scope>NUCLEOTIDE SEQUENCE [LARGE SCALE GENOMIC DNA]</scope>
    <source>
        <strain evidence="2">cv. AL8/78</strain>
    </source>
</reference>
<dbReference type="AlphaFoldDB" id="A0A452ZAP9"/>
<name>A0A452ZAP9_AEGTS</name>